<dbReference type="GO" id="GO:0106435">
    <property type="term" value="F:carboxylesterase activity"/>
    <property type="evidence" value="ECO:0007669"/>
    <property type="project" value="UniProtKB-EC"/>
</dbReference>
<dbReference type="InterPro" id="IPR002018">
    <property type="entry name" value="CarbesteraseB"/>
</dbReference>
<evidence type="ECO:0000256" key="6">
    <source>
        <dbReference type="ARBA" id="ARBA00039155"/>
    </source>
</evidence>
<evidence type="ECO:0000256" key="4">
    <source>
        <dbReference type="ARBA" id="ARBA00023157"/>
    </source>
</evidence>
<dbReference type="InterPro" id="IPR029058">
    <property type="entry name" value="AB_hydrolase_fold"/>
</dbReference>
<comment type="similarity">
    <text evidence="1">Belongs to the type-B carboxylesterase/lipase family.</text>
</comment>
<evidence type="ECO:0000313" key="8">
    <source>
        <dbReference type="EMBL" id="CAD6996033.1"/>
    </source>
</evidence>
<keyword evidence="5" id="KW-0325">Glycoprotein</keyword>
<dbReference type="Gene3D" id="3.40.50.1820">
    <property type="entry name" value="alpha/beta hydrolase"/>
    <property type="match status" value="1"/>
</dbReference>
<comment type="caution">
    <text evidence="8">The sequence shown here is derived from an EMBL/GenBank/DDBJ whole genome shotgun (WGS) entry which is preliminary data.</text>
</comment>
<keyword evidence="2" id="KW-0719">Serine esterase</keyword>
<dbReference type="SUPFAM" id="SSF53474">
    <property type="entry name" value="alpha/beta-Hydrolases"/>
    <property type="match status" value="1"/>
</dbReference>
<dbReference type="Proteomes" id="UP000606786">
    <property type="component" value="Unassembled WGS sequence"/>
</dbReference>
<keyword evidence="3" id="KW-0378">Hydrolase</keyword>
<dbReference type="EMBL" id="CAJHJT010000001">
    <property type="protein sequence ID" value="CAD6996033.1"/>
    <property type="molecule type" value="Genomic_DNA"/>
</dbReference>
<accession>A0A811UFN3</accession>
<name>A0A811UFN3_CERCA</name>
<sequence>MSGTVLCPWALSPLKNLPQRLAQVNGYTGNGDDESVLEYLQNYLLKNCILASYTPNNKGTPTLCPRSHLSISFRFDSPHFNHQRIGYCGKDVRGVSHVDDHSYLFYGDFAWKLEKDTPEFRTIQRKIDIWTSFAENSDPNCENLGGNQWAPLQVDGKLHCLNVSHDLAVIELPEVHKLQIWDSLYEVAEE</sequence>
<keyword evidence="4" id="KW-1015">Disulfide bond</keyword>
<evidence type="ECO:0000259" key="7">
    <source>
        <dbReference type="Pfam" id="PF00135"/>
    </source>
</evidence>
<organism evidence="8 9">
    <name type="scientific">Ceratitis capitata</name>
    <name type="common">Mediterranean fruit fly</name>
    <name type="synonym">Tephritis capitata</name>
    <dbReference type="NCBI Taxonomy" id="7213"/>
    <lineage>
        <taxon>Eukaryota</taxon>
        <taxon>Metazoa</taxon>
        <taxon>Ecdysozoa</taxon>
        <taxon>Arthropoda</taxon>
        <taxon>Hexapoda</taxon>
        <taxon>Insecta</taxon>
        <taxon>Pterygota</taxon>
        <taxon>Neoptera</taxon>
        <taxon>Endopterygota</taxon>
        <taxon>Diptera</taxon>
        <taxon>Brachycera</taxon>
        <taxon>Muscomorpha</taxon>
        <taxon>Tephritoidea</taxon>
        <taxon>Tephritidae</taxon>
        <taxon>Ceratitis</taxon>
        <taxon>Ceratitis</taxon>
    </lineage>
</organism>
<evidence type="ECO:0000313" key="9">
    <source>
        <dbReference type="Proteomes" id="UP000606786"/>
    </source>
</evidence>
<keyword evidence="9" id="KW-1185">Reference proteome</keyword>
<dbReference type="PANTHER" id="PTHR43142">
    <property type="entry name" value="CARBOXYLIC ESTER HYDROLASE"/>
    <property type="match status" value="1"/>
</dbReference>
<proteinExistence type="inferred from homology"/>
<dbReference type="OrthoDB" id="19653at2759"/>
<reference evidence="8" key="1">
    <citation type="submission" date="2020-11" db="EMBL/GenBank/DDBJ databases">
        <authorList>
            <person name="Whitehead M."/>
        </authorList>
    </citation>
    <scope>NUCLEOTIDE SEQUENCE</scope>
    <source>
        <strain evidence="8">EGII</strain>
    </source>
</reference>
<dbReference type="Pfam" id="PF00135">
    <property type="entry name" value="COesterase"/>
    <property type="match status" value="1"/>
</dbReference>
<evidence type="ECO:0000256" key="1">
    <source>
        <dbReference type="ARBA" id="ARBA00005964"/>
    </source>
</evidence>
<gene>
    <name evidence="8" type="ORF">CCAP1982_LOCUS4739</name>
</gene>
<dbReference type="AlphaFoldDB" id="A0A811UFN3"/>
<evidence type="ECO:0000256" key="2">
    <source>
        <dbReference type="ARBA" id="ARBA00022487"/>
    </source>
</evidence>
<dbReference type="PANTHER" id="PTHR43142:SF1">
    <property type="entry name" value="CARBOXYLIC ESTER HYDROLASE"/>
    <property type="match status" value="1"/>
</dbReference>
<dbReference type="EC" id="3.1.1.1" evidence="6"/>
<evidence type="ECO:0000256" key="3">
    <source>
        <dbReference type="ARBA" id="ARBA00022801"/>
    </source>
</evidence>
<protein>
    <recommendedName>
        <fullName evidence="6">carboxylesterase</fullName>
        <ecNumber evidence="6">3.1.1.1</ecNumber>
    </recommendedName>
</protein>
<evidence type="ECO:0000256" key="5">
    <source>
        <dbReference type="ARBA" id="ARBA00023180"/>
    </source>
</evidence>
<feature type="domain" description="Carboxylesterase type B" evidence="7">
    <location>
        <begin position="79"/>
        <end position="167"/>
    </location>
</feature>